<feature type="transmembrane region" description="Helical" evidence="6">
    <location>
        <begin position="143"/>
        <end position="163"/>
    </location>
</feature>
<dbReference type="EMBL" id="BTRK01000002">
    <property type="protein sequence ID" value="GMR37995.1"/>
    <property type="molecule type" value="Genomic_DNA"/>
</dbReference>
<evidence type="ECO:0000256" key="6">
    <source>
        <dbReference type="SAM" id="Phobius"/>
    </source>
</evidence>
<keyword evidence="4 6" id="KW-1133">Transmembrane helix</keyword>
<evidence type="ECO:0000256" key="3">
    <source>
        <dbReference type="ARBA" id="ARBA00022692"/>
    </source>
</evidence>
<organism evidence="7 8">
    <name type="scientific">Pristionchus mayeri</name>
    <dbReference type="NCBI Taxonomy" id="1317129"/>
    <lineage>
        <taxon>Eukaryota</taxon>
        <taxon>Metazoa</taxon>
        <taxon>Ecdysozoa</taxon>
        <taxon>Nematoda</taxon>
        <taxon>Chromadorea</taxon>
        <taxon>Rhabditida</taxon>
        <taxon>Rhabditina</taxon>
        <taxon>Diplogasteromorpha</taxon>
        <taxon>Diplogasteroidea</taxon>
        <taxon>Neodiplogasteridae</taxon>
        <taxon>Pristionchus</taxon>
    </lineage>
</organism>
<keyword evidence="8" id="KW-1185">Reference proteome</keyword>
<evidence type="ECO:0000256" key="2">
    <source>
        <dbReference type="ARBA" id="ARBA00009166"/>
    </source>
</evidence>
<sequence length="201" mass="22511">MIHGVVHYSVMLAVCFCYRLYVILYHTACLRTTILIALASYLPTFTVFTWYTQSTFYDPATAKKHLAQLGPSYVFDQGELVTGVANVLEPSVLGAIIWGCGVGAPVYVIIIEVSRRISRKLTKNLVHMSERTRNSHKEIMKGLLLQACLPALYTFSCGTYVAGQLNLVHSVAIEYITHTAGDFCVSISPFLTLYFVKPYRR</sequence>
<dbReference type="PANTHER" id="PTHR22945:SF40">
    <property type="entry name" value="SERPENTINE RECEPTOR, CLASS D (DELTA)-RELATED"/>
    <property type="match status" value="1"/>
</dbReference>
<gene>
    <name evidence="7" type="ORF">PMAYCL1PPCAC_08190</name>
</gene>
<feature type="non-terminal residue" evidence="7">
    <location>
        <position position="201"/>
    </location>
</feature>
<evidence type="ECO:0000313" key="8">
    <source>
        <dbReference type="Proteomes" id="UP001328107"/>
    </source>
</evidence>
<dbReference type="InterPro" id="IPR050920">
    <property type="entry name" value="Nematode_rcpt-like_delta"/>
</dbReference>
<evidence type="ECO:0000256" key="1">
    <source>
        <dbReference type="ARBA" id="ARBA00004141"/>
    </source>
</evidence>
<proteinExistence type="inferred from homology"/>
<evidence type="ECO:0008006" key="9">
    <source>
        <dbReference type="Google" id="ProtNLM"/>
    </source>
</evidence>
<reference evidence="8" key="1">
    <citation type="submission" date="2022-10" db="EMBL/GenBank/DDBJ databases">
        <title>Genome assembly of Pristionchus species.</title>
        <authorList>
            <person name="Yoshida K."/>
            <person name="Sommer R.J."/>
        </authorList>
    </citation>
    <scope>NUCLEOTIDE SEQUENCE [LARGE SCALE GENOMIC DNA]</scope>
    <source>
        <strain evidence="8">RS5460</strain>
    </source>
</reference>
<dbReference type="AlphaFoldDB" id="A0AAN4ZJ96"/>
<dbReference type="PANTHER" id="PTHR22945">
    <property type="entry name" value="SERPENTINE RECEPTOR, CLASS D DELTA"/>
    <property type="match status" value="1"/>
</dbReference>
<accession>A0AAN4ZJ96</accession>
<feature type="transmembrane region" description="Helical" evidence="6">
    <location>
        <begin position="175"/>
        <end position="196"/>
    </location>
</feature>
<dbReference type="InterPro" id="IPR019421">
    <property type="entry name" value="7TM_GPCR_serpentine_rcpt_Srd"/>
</dbReference>
<comment type="similarity">
    <text evidence="2">Belongs to the nematode receptor-like protein srd family.</text>
</comment>
<evidence type="ECO:0000313" key="7">
    <source>
        <dbReference type="EMBL" id="GMR37995.1"/>
    </source>
</evidence>
<keyword evidence="5 6" id="KW-0472">Membrane</keyword>
<comment type="subcellular location">
    <subcellularLocation>
        <location evidence="1">Membrane</location>
        <topology evidence="1">Multi-pass membrane protein</topology>
    </subcellularLocation>
</comment>
<protein>
    <recommendedName>
        <fullName evidence="9">G protein-coupled receptor</fullName>
    </recommendedName>
</protein>
<dbReference type="Pfam" id="PF10317">
    <property type="entry name" value="7TM_GPCR_Srd"/>
    <property type="match status" value="1"/>
</dbReference>
<feature type="transmembrane region" description="Helical" evidence="6">
    <location>
        <begin position="92"/>
        <end position="113"/>
    </location>
</feature>
<dbReference type="GO" id="GO:0016020">
    <property type="term" value="C:membrane"/>
    <property type="evidence" value="ECO:0007669"/>
    <property type="project" value="UniProtKB-SubCell"/>
</dbReference>
<dbReference type="Proteomes" id="UP001328107">
    <property type="component" value="Unassembled WGS sequence"/>
</dbReference>
<comment type="caution">
    <text evidence="7">The sequence shown here is derived from an EMBL/GenBank/DDBJ whole genome shotgun (WGS) entry which is preliminary data.</text>
</comment>
<evidence type="ECO:0000256" key="5">
    <source>
        <dbReference type="ARBA" id="ARBA00023136"/>
    </source>
</evidence>
<name>A0AAN4ZJ96_9BILA</name>
<evidence type="ECO:0000256" key="4">
    <source>
        <dbReference type="ARBA" id="ARBA00022989"/>
    </source>
</evidence>
<feature type="transmembrane region" description="Helical" evidence="6">
    <location>
        <begin position="6"/>
        <end position="25"/>
    </location>
</feature>
<keyword evidence="3 6" id="KW-0812">Transmembrane</keyword>
<feature type="transmembrane region" description="Helical" evidence="6">
    <location>
        <begin position="32"/>
        <end position="51"/>
    </location>
</feature>